<gene>
    <name evidence="2" type="ORF">JF886_02835</name>
</gene>
<keyword evidence="1" id="KW-0472">Membrane</keyword>
<name>A0A934K0U8_9BACT</name>
<feature type="transmembrane region" description="Helical" evidence="1">
    <location>
        <begin position="16"/>
        <end position="34"/>
    </location>
</feature>
<evidence type="ECO:0000313" key="3">
    <source>
        <dbReference type="Proteomes" id="UP000606991"/>
    </source>
</evidence>
<comment type="caution">
    <text evidence="2">The sequence shown here is derived from an EMBL/GenBank/DDBJ whole genome shotgun (WGS) entry which is preliminary data.</text>
</comment>
<evidence type="ECO:0000256" key="1">
    <source>
        <dbReference type="SAM" id="Phobius"/>
    </source>
</evidence>
<sequence length="89" mass="9310">MAAVVASNDEAKTNALYAWARSSALALVSVVALVHRSSPWLEAVALTMTLVQVADAGVGYRTRNAMKTYGPAITGLANLATFVWLVGTS</sequence>
<dbReference type="EMBL" id="JAEKNS010000037">
    <property type="protein sequence ID" value="MBJ7593790.1"/>
    <property type="molecule type" value="Genomic_DNA"/>
</dbReference>
<protein>
    <submittedName>
        <fullName evidence="2">Uncharacterized protein</fullName>
    </submittedName>
</protein>
<keyword evidence="1" id="KW-0812">Transmembrane</keyword>
<organism evidence="2 3">
    <name type="scientific">Candidatus Aeolococcus gillhamiae</name>
    <dbReference type="NCBI Taxonomy" id="3127015"/>
    <lineage>
        <taxon>Bacteria</taxon>
        <taxon>Bacillati</taxon>
        <taxon>Candidatus Dormiibacterota</taxon>
        <taxon>Candidatus Dormibacteria</taxon>
        <taxon>Candidatus Aeolococcales</taxon>
        <taxon>Candidatus Aeolococcaceae</taxon>
        <taxon>Candidatus Aeolococcus</taxon>
    </lineage>
</organism>
<evidence type="ECO:0000313" key="2">
    <source>
        <dbReference type="EMBL" id="MBJ7593790.1"/>
    </source>
</evidence>
<keyword evidence="1" id="KW-1133">Transmembrane helix</keyword>
<feature type="transmembrane region" description="Helical" evidence="1">
    <location>
        <begin position="69"/>
        <end position="87"/>
    </location>
</feature>
<dbReference type="Proteomes" id="UP000606991">
    <property type="component" value="Unassembled WGS sequence"/>
</dbReference>
<proteinExistence type="predicted"/>
<dbReference type="AlphaFoldDB" id="A0A934K0U8"/>
<accession>A0A934K0U8</accession>
<reference evidence="2 3" key="1">
    <citation type="submission" date="2020-10" db="EMBL/GenBank/DDBJ databases">
        <title>Ca. Dormibacterota MAGs.</title>
        <authorList>
            <person name="Montgomery K."/>
        </authorList>
    </citation>
    <scope>NUCLEOTIDE SEQUENCE [LARGE SCALE GENOMIC DNA]</scope>
    <source>
        <strain evidence="2">SC8812_S17_18</strain>
    </source>
</reference>